<proteinExistence type="predicted"/>
<organism evidence="1">
    <name type="scientific">Megaviridae environmental sample</name>
    <dbReference type="NCBI Taxonomy" id="1737588"/>
    <lineage>
        <taxon>Viruses</taxon>
        <taxon>Varidnaviria</taxon>
        <taxon>Bamfordvirae</taxon>
        <taxon>Nucleocytoviricota</taxon>
        <taxon>Megaviricetes</taxon>
        <taxon>Imitervirales</taxon>
        <taxon>Mimiviridae</taxon>
        <taxon>environmental samples</taxon>
    </lineage>
</organism>
<reference evidence="1" key="1">
    <citation type="journal article" date="2019" name="Philos. Trans. R. Soc. Lond., B, Biol. Sci.">
        <title>Targeted metagenomic recovery of four divergent viruses reveals shared and distinctive characteristics of giant viruses of marine eukaryotes.</title>
        <authorList>
            <person name="Needham D.M."/>
            <person name="Poirier C."/>
            <person name="Hehenberger E."/>
            <person name="Jimenez V."/>
            <person name="Swalwell J.E."/>
            <person name="Santoro A.E."/>
            <person name="Worden A.Z."/>
        </authorList>
    </citation>
    <scope>NUCLEOTIDE SEQUENCE</scope>
    <source>
        <strain evidence="1">MPacV-611</strain>
    </source>
</reference>
<dbReference type="SUPFAM" id="SSF56399">
    <property type="entry name" value="ADP-ribosylation"/>
    <property type="match status" value="1"/>
</dbReference>
<dbReference type="EMBL" id="MN448289">
    <property type="protein sequence ID" value="QFG74555.1"/>
    <property type="molecule type" value="Genomic_DNA"/>
</dbReference>
<protein>
    <submittedName>
        <fullName evidence="1">Uncharacterized protein</fullName>
    </submittedName>
</protein>
<dbReference type="Gene3D" id="3.90.176.10">
    <property type="entry name" value="Toxin ADP-ribosyltransferase, Chain A, domain 1"/>
    <property type="match status" value="1"/>
</dbReference>
<evidence type="ECO:0000313" key="1">
    <source>
        <dbReference type="EMBL" id="QFG74555.1"/>
    </source>
</evidence>
<dbReference type="PROSITE" id="PS51996">
    <property type="entry name" value="TR_MART"/>
    <property type="match status" value="1"/>
</dbReference>
<accession>A0A5J6VKB9</accession>
<sequence>MGKINYDYIKDIFNNKISLSKSKEKEELSKYNEYIPMYDIYSENIYPINKSNLYYRLIDCHYRFITSEVKQWIENKHKKNKKYHKLLKIISNYDLNILEKTSYETLYKFSPNLGLSISICKRNSFYPYSKHLKPYYSKNELIKLGLNNNIIKNIENTNLSDKKLHYEICKKVSNNDVSSDLIHNSMKFIIDNNLVSWTCFYSLTGSYLYNNYLRGINNNLPNLFGENLIKYMKVIKSNSKLDKDYYLYRFIVDDKFIKNIKVGDHYIEKGLLSTTRDPFYSPAMNFDFGLILLKINIPKRFSDIGLFIENFSLFPKEQEFLLSPYLKLKLISRDDNFKYFHVNKEFEKLIKTKYEFTIVEKLDIPRLRFIEDDIPTLNLIDLELEGDSRVTLFELFLNMCDSNYQFKYNNKVYNCEWFDSTSVYKNLFHNNTKDGILITHYIDNYPVICIECGKDLCVNYLKQYYYYDRFMTLKLSDLIQFVAMISKIFKYPTSKIYFDYKNFVEFKKNYSNDIQKLYLHNNLYCENIYLYLKDKRNIFDSKFFKYEYGYFNLDKLGKENIPKKILNLLPDTFKVKTWKDLIVKSVEEKFYIYKKVEKWCNTYNNNVFKKNYVIFDCNMYLRYNDFNVIDVPDFKFNNTEDRNNYNLIYRLNTRRI</sequence>
<name>A0A5J6VKB9_9VIRU</name>